<evidence type="ECO:0000313" key="3">
    <source>
        <dbReference type="Proteomes" id="UP001597287"/>
    </source>
</evidence>
<organism evidence="2 3">
    <name type="scientific">Delftia deserti</name>
    <dbReference type="NCBI Taxonomy" id="1651218"/>
    <lineage>
        <taxon>Bacteria</taxon>
        <taxon>Pseudomonadati</taxon>
        <taxon>Pseudomonadota</taxon>
        <taxon>Betaproteobacteria</taxon>
        <taxon>Burkholderiales</taxon>
        <taxon>Comamonadaceae</taxon>
        <taxon>Delftia</taxon>
    </lineage>
</organism>
<proteinExistence type="predicted"/>
<keyword evidence="3" id="KW-1185">Reference proteome</keyword>
<dbReference type="InterPro" id="IPR053841">
    <property type="entry name" value="MksE"/>
</dbReference>
<name>A0ABW5ELH8_9BURK</name>
<protein>
    <submittedName>
        <fullName evidence="2">Uncharacterized protein</fullName>
    </submittedName>
</protein>
<feature type="region of interest" description="Disordered" evidence="1">
    <location>
        <begin position="203"/>
        <end position="235"/>
    </location>
</feature>
<gene>
    <name evidence="2" type="ORF">ACFSPV_08970</name>
</gene>
<accession>A0ABW5ELH8</accession>
<sequence length="235" mass="26088">MSTRYLSSALKALAAGEFICSLRYPEEFEALEDPAGRLGAEQWLQGIGYRLAQLGEDGAYFMAHAILTAELRAQLREEMRAVRSRLQPVVSIMEAIRKTQGRAPRVHAGDMLYVTEIAEAARASSMLETQIMEMREVSGLKATDKLVTRIQRMLEELEREGYVHETNPTAGGYRITGRIDYLYQLIDYISIHAPQLAEDGLKDQIEQPDAQTALGLASPSDRPFGSVLNPSGDTP</sequence>
<comment type="caution">
    <text evidence="2">The sequence shown here is derived from an EMBL/GenBank/DDBJ whole genome shotgun (WGS) entry which is preliminary data.</text>
</comment>
<evidence type="ECO:0000256" key="1">
    <source>
        <dbReference type="SAM" id="MobiDB-lite"/>
    </source>
</evidence>
<dbReference type="Proteomes" id="UP001597287">
    <property type="component" value="Unassembled WGS sequence"/>
</dbReference>
<dbReference type="RefSeq" id="WP_183021081.1">
    <property type="nucleotide sequence ID" value="NZ_JBHSIH010000001.1"/>
</dbReference>
<dbReference type="Pfam" id="PF21980">
    <property type="entry name" value="MksE"/>
    <property type="match status" value="1"/>
</dbReference>
<reference evidence="3" key="1">
    <citation type="journal article" date="2019" name="Int. J. Syst. Evol. Microbiol.">
        <title>The Global Catalogue of Microorganisms (GCM) 10K type strain sequencing project: providing services to taxonomists for standard genome sequencing and annotation.</title>
        <authorList>
            <consortium name="The Broad Institute Genomics Platform"/>
            <consortium name="The Broad Institute Genome Sequencing Center for Infectious Disease"/>
            <person name="Wu L."/>
            <person name="Ma J."/>
        </authorList>
    </citation>
    <scope>NUCLEOTIDE SEQUENCE [LARGE SCALE GENOMIC DNA]</scope>
    <source>
        <strain evidence="3">CCUG 62793</strain>
    </source>
</reference>
<dbReference type="EMBL" id="JBHUIG010000006">
    <property type="protein sequence ID" value="MFD2318835.1"/>
    <property type="molecule type" value="Genomic_DNA"/>
</dbReference>
<evidence type="ECO:0000313" key="2">
    <source>
        <dbReference type="EMBL" id="MFD2318835.1"/>
    </source>
</evidence>